<dbReference type="AlphaFoldDB" id="A0A699Z5S9"/>
<sequence>MKQSTIRKNSRDGIIEILLEFGGSLGMEGFLVSSHLSQGVCDGDLVQVSRMIRAGANLNVPDYSGMTPLHVAVLSGNLPAVQLLVNEGAAKVDYKDTLGFTPYEEAVRLKNQPIADFLRAITEKAIS</sequence>
<dbReference type="SMART" id="SM00248">
    <property type="entry name" value="ANK"/>
    <property type="match status" value="1"/>
</dbReference>
<dbReference type="SUPFAM" id="SSF48403">
    <property type="entry name" value="Ankyrin repeat"/>
    <property type="match status" value="1"/>
</dbReference>
<dbReference type="EMBL" id="BLLF01001070">
    <property type="protein sequence ID" value="GFH16915.1"/>
    <property type="molecule type" value="Genomic_DNA"/>
</dbReference>
<organism evidence="4 5">
    <name type="scientific">Haematococcus lacustris</name>
    <name type="common">Green alga</name>
    <name type="synonym">Haematococcus pluvialis</name>
    <dbReference type="NCBI Taxonomy" id="44745"/>
    <lineage>
        <taxon>Eukaryota</taxon>
        <taxon>Viridiplantae</taxon>
        <taxon>Chlorophyta</taxon>
        <taxon>core chlorophytes</taxon>
        <taxon>Chlorophyceae</taxon>
        <taxon>CS clade</taxon>
        <taxon>Chlamydomonadales</taxon>
        <taxon>Haematococcaceae</taxon>
        <taxon>Haematococcus</taxon>
    </lineage>
</organism>
<name>A0A699Z5S9_HAELA</name>
<proteinExistence type="predicted"/>
<comment type="caution">
    <text evidence="4">The sequence shown here is derived from an EMBL/GenBank/DDBJ whole genome shotgun (WGS) entry which is preliminary data.</text>
</comment>
<evidence type="ECO:0000256" key="3">
    <source>
        <dbReference type="PROSITE-ProRule" id="PRU00023"/>
    </source>
</evidence>
<evidence type="ECO:0000313" key="5">
    <source>
        <dbReference type="Proteomes" id="UP000485058"/>
    </source>
</evidence>
<evidence type="ECO:0000256" key="2">
    <source>
        <dbReference type="ARBA" id="ARBA00023043"/>
    </source>
</evidence>
<dbReference type="PROSITE" id="PS50088">
    <property type="entry name" value="ANK_REPEAT"/>
    <property type="match status" value="1"/>
</dbReference>
<feature type="repeat" description="ANK" evidence="3">
    <location>
        <begin position="64"/>
        <end position="89"/>
    </location>
</feature>
<gene>
    <name evidence="4" type="ORF">HaLaN_13435</name>
</gene>
<keyword evidence="1" id="KW-0677">Repeat</keyword>
<keyword evidence="2 3" id="KW-0040">ANK repeat</keyword>
<protein>
    <submittedName>
        <fullName evidence="4">Uncharacterized protein</fullName>
    </submittedName>
</protein>
<keyword evidence="5" id="KW-1185">Reference proteome</keyword>
<dbReference type="Gene3D" id="1.25.40.20">
    <property type="entry name" value="Ankyrin repeat-containing domain"/>
    <property type="match status" value="1"/>
</dbReference>
<dbReference type="InterPro" id="IPR002110">
    <property type="entry name" value="Ankyrin_rpt"/>
</dbReference>
<feature type="non-terminal residue" evidence="4">
    <location>
        <position position="127"/>
    </location>
</feature>
<dbReference type="PANTHER" id="PTHR24171">
    <property type="entry name" value="ANKYRIN REPEAT DOMAIN-CONTAINING PROTEIN 39-RELATED"/>
    <property type="match status" value="1"/>
</dbReference>
<dbReference type="InterPro" id="IPR036770">
    <property type="entry name" value="Ankyrin_rpt-contain_sf"/>
</dbReference>
<dbReference type="Proteomes" id="UP000485058">
    <property type="component" value="Unassembled WGS sequence"/>
</dbReference>
<dbReference type="Pfam" id="PF12796">
    <property type="entry name" value="Ank_2"/>
    <property type="match status" value="1"/>
</dbReference>
<evidence type="ECO:0000313" key="4">
    <source>
        <dbReference type="EMBL" id="GFH16915.1"/>
    </source>
</evidence>
<dbReference type="PROSITE" id="PS50297">
    <property type="entry name" value="ANK_REP_REGION"/>
    <property type="match status" value="1"/>
</dbReference>
<evidence type="ECO:0000256" key="1">
    <source>
        <dbReference type="ARBA" id="ARBA00022737"/>
    </source>
</evidence>
<reference evidence="4 5" key="1">
    <citation type="submission" date="2020-02" db="EMBL/GenBank/DDBJ databases">
        <title>Draft genome sequence of Haematococcus lacustris strain NIES-144.</title>
        <authorList>
            <person name="Morimoto D."/>
            <person name="Nakagawa S."/>
            <person name="Yoshida T."/>
            <person name="Sawayama S."/>
        </authorList>
    </citation>
    <scope>NUCLEOTIDE SEQUENCE [LARGE SCALE GENOMIC DNA]</scope>
    <source>
        <strain evidence="4 5">NIES-144</strain>
    </source>
</reference>
<accession>A0A699Z5S9</accession>